<organism evidence="1 2">
    <name type="scientific">Actinomadura keratinilytica</name>
    <dbReference type="NCBI Taxonomy" id="547461"/>
    <lineage>
        <taxon>Bacteria</taxon>
        <taxon>Bacillati</taxon>
        <taxon>Actinomycetota</taxon>
        <taxon>Actinomycetes</taxon>
        <taxon>Streptosporangiales</taxon>
        <taxon>Thermomonosporaceae</taxon>
        <taxon>Actinomadura</taxon>
    </lineage>
</organism>
<reference evidence="2" key="1">
    <citation type="journal article" date="2019" name="Int. J. Syst. Evol. Microbiol.">
        <title>The Global Catalogue of Microorganisms (GCM) 10K type strain sequencing project: providing services to taxonomists for standard genome sequencing and annotation.</title>
        <authorList>
            <consortium name="The Broad Institute Genomics Platform"/>
            <consortium name="The Broad Institute Genome Sequencing Center for Infectious Disease"/>
            <person name="Wu L."/>
            <person name="Ma J."/>
        </authorList>
    </citation>
    <scope>NUCLEOTIDE SEQUENCE [LARGE SCALE GENOMIC DNA]</scope>
    <source>
        <strain evidence="2">JCM 17316</strain>
    </source>
</reference>
<dbReference type="EMBL" id="BAABDO010000019">
    <property type="protein sequence ID" value="GAA4136002.1"/>
    <property type="molecule type" value="Genomic_DNA"/>
</dbReference>
<keyword evidence="2" id="KW-1185">Reference proteome</keyword>
<proteinExistence type="predicted"/>
<name>A0ABP7YIX0_9ACTN</name>
<accession>A0ABP7YIX0</accession>
<evidence type="ECO:0000313" key="1">
    <source>
        <dbReference type="EMBL" id="GAA4136002.1"/>
    </source>
</evidence>
<dbReference type="Proteomes" id="UP001500266">
    <property type="component" value="Unassembled WGS sequence"/>
</dbReference>
<comment type="caution">
    <text evidence="1">The sequence shown here is derived from an EMBL/GenBank/DDBJ whole genome shotgun (WGS) entry which is preliminary data.</text>
</comment>
<sequence length="98" mass="10809">MHDRTDIPDSYDPLAALGRQLAMRGLTVTRMLHVEDATGVSLTITCRPRAEDGGRLWFFTEAGEPIGEADGEHEADAVLHILGRLAQRAERRAEEAAR</sequence>
<gene>
    <name evidence="1" type="ORF">GCM10022416_19230</name>
</gene>
<protein>
    <submittedName>
        <fullName evidence="1">Uncharacterized protein</fullName>
    </submittedName>
</protein>
<evidence type="ECO:0000313" key="2">
    <source>
        <dbReference type="Proteomes" id="UP001500266"/>
    </source>
</evidence>
<dbReference type="RefSeq" id="WP_345019558.1">
    <property type="nucleotide sequence ID" value="NZ_BAABDO010000019.1"/>
</dbReference>